<protein>
    <submittedName>
        <fullName evidence="1">Uncharacterized protein</fullName>
    </submittedName>
</protein>
<evidence type="ECO:0000313" key="1">
    <source>
        <dbReference type="EMBL" id="KAK9422475.1"/>
    </source>
</evidence>
<accession>A0ABR2V7M0</accession>
<sequence length="43" mass="4989">MSFTILSRARHSQKHLKKAFQRARKIEVTVDDSAALQELYAQD</sequence>
<proteinExistence type="predicted"/>
<comment type="caution">
    <text evidence="1">The sequence shown here is derived from an EMBL/GenBank/DDBJ whole genome shotgun (WGS) entry which is preliminary data.</text>
</comment>
<keyword evidence="2" id="KW-1185">Reference proteome</keyword>
<evidence type="ECO:0000313" key="2">
    <source>
        <dbReference type="Proteomes" id="UP001408356"/>
    </source>
</evidence>
<gene>
    <name evidence="1" type="ORF">SUNI508_04831</name>
</gene>
<dbReference type="Proteomes" id="UP001408356">
    <property type="component" value="Unassembled WGS sequence"/>
</dbReference>
<organism evidence="1 2">
    <name type="scientific">Seiridium unicorne</name>
    <dbReference type="NCBI Taxonomy" id="138068"/>
    <lineage>
        <taxon>Eukaryota</taxon>
        <taxon>Fungi</taxon>
        <taxon>Dikarya</taxon>
        <taxon>Ascomycota</taxon>
        <taxon>Pezizomycotina</taxon>
        <taxon>Sordariomycetes</taxon>
        <taxon>Xylariomycetidae</taxon>
        <taxon>Amphisphaeriales</taxon>
        <taxon>Sporocadaceae</taxon>
        <taxon>Seiridium</taxon>
    </lineage>
</organism>
<dbReference type="EMBL" id="JARVKF010000113">
    <property type="protein sequence ID" value="KAK9422475.1"/>
    <property type="molecule type" value="Genomic_DNA"/>
</dbReference>
<name>A0ABR2V7M0_9PEZI</name>
<reference evidence="1 2" key="1">
    <citation type="journal article" date="2024" name="J. Plant Pathol.">
        <title>Sequence and assembly of the genome of Seiridium unicorne, isolate CBS 538.82, causal agent of cypress canker disease.</title>
        <authorList>
            <person name="Scali E."/>
            <person name="Rocca G.D."/>
            <person name="Danti R."/>
            <person name="Garbelotto M."/>
            <person name="Barberini S."/>
            <person name="Baroncelli R."/>
            <person name="Emiliani G."/>
        </authorList>
    </citation>
    <scope>NUCLEOTIDE SEQUENCE [LARGE SCALE GENOMIC DNA]</scope>
    <source>
        <strain evidence="1 2">BM-138-508</strain>
    </source>
</reference>